<dbReference type="CDD" id="cd00038">
    <property type="entry name" value="CAP_ED"/>
    <property type="match status" value="1"/>
</dbReference>
<dbReference type="InterPro" id="IPR050397">
    <property type="entry name" value="Env_Response_Regulators"/>
</dbReference>
<proteinExistence type="predicted"/>
<dbReference type="GO" id="GO:0003700">
    <property type="term" value="F:DNA-binding transcription factor activity"/>
    <property type="evidence" value="ECO:0007669"/>
    <property type="project" value="TreeGrafter"/>
</dbReference>
<evidence type="ECO:0000256" key="1">
    <source>
        <dbReference type="ARBA" id="ARBA00023015"/>
    </source>
</evidence>
<keyword evidence="1" id="KW-0805">Transcription regulation</keyword>
<dbReference type="Gene3D" id="1.10.10.10">
    <property type="entry name" value="Winged helix-like DNA-binding domain superfamily/Winged helix DNA-binding domain"/>
    <property type="match status" value="1"/>
</dbReference>
<feature type="domain" description="Cyclic nucleotide-binding" evidence="4">
    <location>
        <begin position="35"/>
        <end position="136"/>
    </location>
</feature>
<dbReference type="PRINTS" id="PR00034">
    <property type="entry name" value="HTHCRP"/>
</dbReference>
<protein>
    <submittedName>
        <fullName evidence="6">Crp/Fnr family transcriptional regulator</fullName>
    </submittedName>
</protein>
<feature type="domain" description="HTH crp-type" evidence="5">
    <location>
        <begin position="150"/>
        <end position="222"/>
    </location>
</feature>
<name>A0AA49JF43_9BACT</name>
<reference evidence="6" key="1">
    <citation type="journal article" date="2023" name="Comput. Struct. Biotechnol. J.">
        <title>Discovery of a novel marine Bacteroidetes with a rich repertoire of carbohydrate-active enzymes.</title>
        <authorList>
            <person name="Chen B."/>
            <person name="Liu G."/>
            <person name="Chen Q."/>
            <person name="Wang H."/>
            <person name="Liu L."/>
            <person name="Tang K."/>
        </authorList>
    </citation>
    <scope>NUCLEOTIDE SEQUENCE</scope>
    <source>
        <strain evidence="6">TK19036</strain>
    </source>
</reference>
<dbReference type="EMBL" id="CP120682">
    <property type="protein sequence ID" value="WKN34600.1"/>
    <property type="molecule type" value="Genomic_DNA"/>
</dbReference>
<evidence type="ECO:0000259" key="4">
    <source>
        <dbReference type="PROSITE" id="PS50042"/>
    </source>
</evidence>
<dbReference type="PROSITE" id="PS51063">
    <property type="entry name" value="HTH_CRP_2"/>
    <property type="match status" value="1"/>
</dbReference>
<organism evidence="6">
    <name type="scientific">Roseihalotalea indica</name>
    <dbReference type="NCBI Taxonomy" id="2867963"/>
    <lineage>
        <taxon>Bacteria</taxon>
        <taxon>Pseudomonadati</taxon>
        <taxon>Bacteroidota</taxon>
        <taxon>Cytophagia</taxon>
        <taxon>Cytophagales</taxon>
        <taxon>Catalimonadaceae</taxon>
        <taxon>Roseihalotalea</taxon>
    </lineage>
</organism>
<dbReference type="InterPro" id="IPR036390">
    <property type="entry name" value="WH_DNA-bd_sf"/>
</dbReference>
<evidence type="ECO:0000256" key="2">
    <source>
        <dbReference type="ARBA" id="ARBA00023125"/>
    </source>
</evidence>
<evidence type="ECO:0000256" key="3">
    <source>
        <dbReference type="ARBA" id="ARBA00023163"/>
    </source>
</evidence>
<keyword evidence="3" id="KW-0804">Transcription</keyword>
<evidence type="ECO:0000259" key="5">
    <source>
        <dbReference type="PROSITE" id="PS51063"/>
    </source>
</evidence>
<dbReference type="InterPro" id="IPR018490">
    <property type="entry name" value="cNMP-bd_dom_sf"/>
</dbReference>
<reference evidence="6" key="2">
    <citation type="journal article" date="2024" name="Antonie Van Leeuwenhoek">
        <title>Roseihalotalea indica gen. nov., sp. nov., a halophilic Bacteroidetes from mesopelagic Southwest Indian Ocean with higher carbohydrate metabolic potential.</title>
        <authorList>
            <person name="Chen B."/>
            <person name="Zhang M."/>
            <person name="Lin D."/>
            <person name="Ye J."/>
            <person name="Tang K."/>
        </authorList>
    </citation>
    <scope>NUCLEOTIDE SEQUENCE</scope>
    <source>
        <strain evidence="6">TK19036</strain>
    </source>
</reference>
<dbReference type="InterPro" id="IPR000595">
    <property type="entry name" value="cNMP-bd_dom"/>
</dbReference>
<dbReference type="AlphaFoldDB" id="A0AA49JF43"/>
<dbReference type="GO" id="GO:0005829">
    <property type="term" value="C:cytosol"/>
    <property type="evidence" value="ECO:0007669"/>
    <property type="project" value="TreeGrafter"/>
</dbReference>
<dbReference type="InterPro" id="IPR014710">
    <property type="entry name" value="RmlC-like_jellyroll"/>
</dbReference>
<dbReference type="InterPro" id="IPR036388">
    <property type="entry name" value="WH-like_DNA-bd_sf"/>
</dbReference>
<dbReference type="InterPro" id="IPR012318">
    <property type="entry name" value="HTH_CRP"/>
</dbReference>
<dbReference type="SUPFAM" id="SSF51206">
    <property type="entry name" value="cAMP-binding domain-like"/>
    <property type="match status" value="1"/>
</dbReference>
<keyword evidence="2" id="KW-0238">DNA-binding</keyword>
<dbReference type="PANTHER" id="PTHR24567:SF74">
    <property type="entry name" value="HTH-TYPE TRANSCRIPTIONAL REGULATOR ARCR"/>
    <property type="match status" value="1"/>
</dbReference>
<dbReference type="PROSITE" id="PS50042">
    <property type="entry name" value="CNMP_BINDING_3"/>
    <property type="match status" value="1"/>
</dbReference>
<accession>A0AA49JF43</accession>
<dbReference type="PANTHER" id="PTHR24567">
    <property type="entry name" value="CRP FAMILY TRANSCRIPTIONAL REGULATORY PROTEIN"/>
    <property type="match status" value="1"/>
</dbReference>
<dbReference type="SMART" id="SM00100">
    <property type="entry name" value="cNMP"/>
    <property type="match status" value="1"/>
</dbReference>
<dbReference type="SUPFAM" id="SSF46785">
    <property type="entry name" value="Winged helix' DNA-binding domain"/>
    <property type="match status" value="1"/>
</dbReference>
<dbReference type="Gene3D" id="2.60.120.10">
    <property type="entry name" value="Jelly Rolls"/>
    <property type="match status" value="1"/>
</dbReference>
<evidence type="ECO:0000313" key="6">
    <source>
        <dbReference type="EMBL" id="WKN34600.1"/>
    </source>
</evidence>
<dbReference type="Pfam" id="PF00027">
    <property type="entry name" value="cNMP_binding"/>
    <property type="match status" value="1"/>
</dbReference>
<dbReference type="GO" id="GO:0003677">
    <property type="term" value="F:DNA binding"/>
    <property type="evidence" value="ECO:0007669"/>
    <property type="project" value="UniProtKB-KW"/>
</dbReference>
<dbReference type="SMART" id="SM00419">
    <property type="entry name" value="HTH_CRP"/>
    <property type="match status" value="1"/>
</dbReference>
<gene>
    <name evidence="6" type="ORF">K4G66_19695</name>
</gene>
<dbReference type="Pfam" id="PF13545">
    <property type="entry name" value="HTH_Crp_2"/>
    <property type="match status" value="1"/>
</dbReference>
<sequence>MNAILSTLPAWSIDSGKKRFAPSGLNHLQHDYEVVTYPKGHILFQEGHSPWGLYFIQKGKVKLYKYGSDGKEQIIRIAGDQEFLGYTALLNDMKYHVSAAIIQDAMLTFIPRQDFLDTFGKDSQVAQHFTHLLCRDLVETEQRLVAQAYRPVRGRLAEALLSLDNLYEQQDSDEESFIKLSRHDLASFLGTAKETVIRLLSEFKSENLITTDGQLISVLNPQGLLRISQMYE</sequence>